<dbReference type="PANTHER" id="PTHR44103">
    <property type="entry name" value="PROPROTEIN CONVERTASE P"/>
    <property type="match status" value="1"/>
</dbReference>
<dbReference type="Pfam" id="PF13517">
    <property type="entry name" value="FG-GAP_3"/>
    <property type="match status" value="2"/>
</dbReference>
<proteinExistence type="predicted"/>
<dbReference type="InterPro" id="IPR015020">
    <property type="entry name" value="Rv2525c-like_Glyco_Hydro-like"/>
</dbReference>
<dbReference type="Proteomes" id="UP000292564">
    <property type="component" value="Unassembled WGS sequence"/>
</dbReference>
<gene>
    <name evidence="3" type="ORF">EV385_3660</name>
</gene>
<dbReference type="Pfam" id="PF08924">
    <property type="entry name" value="Rv2525c_GlyHyd-like"/>
    <property type="match status" value="1"/>
</dbReference>
<dbReference type="InterPro" id="IPR017853">
    <property type="entry name" value="GH"/>
</dbReference>
<evidence type="ECO:0000313" key="4">
    <source>
        <dbReference type="Proteomes" id="UP000292564"/>
    </source>
</evidence>
<dbReference type="Gene3D" id="3.20.20.80">
    <property type="entry name" value="Glycosidases"/>
    <property type="match status" value="1"/>
</dbReference>
<keyword evidence="4" id="KW-1185">Reference proteome</keyword>
<organism evidence="3 4">
    <name type="scientific">Krasilnikovia cinnamomea</name>
    <dbReference type="NCBI Taxonomy" id="349313"/>
    <lineage>
        <taxon>Bacteria</taxon>
        <taxon>Bacillati</taxon>
        <taxon>Actinomycetota</taxon>
        <taxon>Actinomycetes</taxon>
        <taxon>Micromonosporales</taxon>
        <taxon>Micromonosporaceae</taxon>
        <taxon>Krasilnikovia</taxon>
    </lineage>
</organism>
<dbReference type="EMBL" id="SHKY01000001">
    <property type="protein sequence ID" value="RZU51825.1"/>
    <property type="molecule type" value="Genomic_DNA"/>
</dbReference>
<keyword evidence="1" id="KW-0732">Signal</keyword>
<comment type="caution">
    <text evidence="3">The sequence shown here is derived from an EMBL/GenBank/DDBJ whole genome shotgun (WGS) entry which is preliminary data.</text>
</comment>
<name>A0A4Q7ZN84_9ACTN</name>
<evidence type="ECO:0000313" key="3">
    <source>
        <dbReference type="EMBL" id="RZU51825.1"/>
    </source>
</evidence>
<evidence type="ECO:0000256" key="1">
    <source>
        <dbReference type="ARBA" id="ARBA00022729"/>
    </source>
</evidence>
<dbReference type="SUPFAM" id="SSF51445">
    <property type="entry name" value="(Trans)glycosidases"/>
    <property type="match status" value="1"/>
</dbReference>
<dbReference type="RefSeq" id="WP_130510536.1">
    <property type="nucleotide sequence ID" value="NZ_SHKY01000001.1"/>
</dbReference>
<dbReference type="Gene3D" id="2.130.10.130">
    <property type="entry name" value="Integrin alpha, N-terminal"/>
    <property type="match status" value="1"/>
</dbReference>
<dbReference type="InterPro" id="IPR028994">
    <property type="entry name" value="Integrin_alpha_N"/>
</dbReference>
<dbReference type="InterPro" id="IPR013517">
    <property type="entry name" value="FG-GAP"/>
</dbReference>
<reference evidence="3 4" key="1">
    <citation type="submission" date="2019-02" db="EMBL/GenBank/DDBJ databases">
        <title>Sequencing the genomes of 1000 actinobacteria strains.</title>
        <authorList>
            <person name="Klenk H.-P."/>
        </authorList>
    </citation>
    <scope>NUCLEOTIDE SEQUENCE [LARGE SCALE GENOMIC DNA]</scope>
    <source>
        <strain evidence="3 4">DSM 45162</strain>
    </source>
</reference>
<feature type="domain" description="Rv2525c-like glycoside hydrolase-like" evidence="2">
    <location>
        <begin position="66"/>
        <end position="273"/>
    </location>
</feature>
<accession>A0A4Q7ZN84</accession>
<protein>
    <submittedName>
        <fullName evidence="3">VCBS repeat protein</fullName>
    </submittedName>
</protein>
<sequence length="537" mass="57739">MRILAPTRRKLLVRAVFGVAVVLLSTFLVRADAATTTTSWSTVQPGTFAGEAFDACTAPSTAAMAKWRSASPYRAVGIYIGGVNRGCTQANLTAGWVKTQVTAGWHLLPLYVGPQASCTKVTSKRNLIDNTKAAAQGAAAARDAVGQARALGLAPQSVVIYDMEAYATNDADCRRGVLAFMSAWTATLHDLGYLSGFYSSMGSGGADQVANYAAPGYVRPDYLDFARWDQISTTDDPAIPATYWAPHRRMKQYRGGHKETWGGVTINIDNNLVDFAPLPSAKFADFNRNGWSDVLARTTSSGNLFAYPGNGTYVDVNARRKVSGGWAKFNAIVRVGDLNRDGTEDLVARKSSNGYLYFFPITKAGRLGKAKLLSKSFAKMREITAIGDLNRDGYPDLVAAQTSNHKLYLYPGKKGTKFGTRKVIGAGGWHTMSELAGVGDFNRDGYPDMVTRVISTGELFLYRGVKGGGLARQASLGKGVRAYRDLVGVGDFDRDGFTDLAAVQKSNGALVLFRGTGKGLRPAIRLAGGFRHRSPVL</sequence>
<dbReference type="OrthoDB" id="5171321at2"/>
<dbReference type="SUPFAM" id="SSF69318">
    <property type="entry name" value="Integrin alpha N-terminal domain"/>
    <property type="match status" value="1"/>
</dbReference>
<evidence type="ECO:0000259" key="2">
    <source>
        <dbReference type="Pfam" id="PF08924"/>
    </source>
</evidence>
<dbReference type="PANTHER" id="PTHR44103:SF1">
    <property type="entry name" value="PROPROTEIN CONVERTASE P"/>
    <property type="match status" value="1"/>
</dbReference>
<dbReference type="AlphaFoldDB" id="A0A4Q7ZN84"/>